<protein>
    <submittedName>
        <fullName evidence="3">Uncharacterized protein</fullName>
    </submittedName>
</protein>
<dbReference type="RefSeq" id="WP_065677782.1">
    <property type="nucleotide sequence ID" value="NZ_AP025464.1"/>
</dbReference>
<keyword evidence="2" id="KW-0812">Transmembrane</keyword>
<evidence type="ECO:0000256" key="1">
    <source>
        <dbReference type="SAM" id="MobiDB-lite"/>
    </source>
</evidence>
<dbReference type="AlphaFoldDB" id="A0A1C3JL28"/>
<feature type="compositionally biased region" description="Polar residues" evidence="1">
    <location>
        <begin position="76"/>
        <end position="95"/>
    </location>
</feature>
<reference evidence="4" key="1">
    <citation type="submission" date="2016-06" db="EMBL/GenBank/DDBJ databases">
        <authorList>
            <person name="Rodrigo-Torres L."/>
            <person name="Arahal D.R."/>
        </authorList>
    </citation>
    <scope>NUCLEOTIDE SEQUENCE [LARGE SCALE GENOMIC DNA]</scope>
    <source>
        <strain evidence="4">CECT 7224</strain>
    </source>
</reference>
<keyword evidence="2" id="KW-0472">Membrane</keyword>
<evidence type="ECO:0000313" key="3">
    <source>
        <dbReference type="EMBL" id="SBT15658.1"/>
    </source>
</evidence>
<gene>
    <name evidence="3" type="ORF">VCE7224_04463</name>
</gene>
<sequence>MISILKAVLGAGCGIAGVGAVFFYALMSQAITMPALANLTPDLVYKSFLATLATCLIMLVLSVYTHLASKKKSGDVISSSGSGHAVKTTGNNSGVTIGRKD</sequence>
<accession>A0A1C3JL28</accession>
<feature type="transmembrane region" description="Helical" evidence="2">
    <location>
        <begin position="7"/>
        <end position="27"/>
    </location>
</feature>
<dbReference type="EMBL" id="FLQZ01000176">
    <property type="protein sequence ID" value="SBT15658.1"/>
    <property type="molecule type" value="Genomic_DNA"/>
</dbReference>
<name>A0A1C3JL28_9VIBR</name>
<feature type="region of interest" description="Disordered" evidence="1">
    <location>
        <begin position="73"/>
        <end position="101"/>
    </location>
</feature>
<proteinExistence type="predicted"/>
<keyword evidence="4" id="KW-1185">Reference proteome</keyword>
<keyword evidence="2" id="KW-1133">Transmembrane helix</keyword>
<organism evidence="3 4">
    <name type="scientific">Vibrio celticus</name>
    <dbReference type="NCBI Taxonomy" id="446372"/>
    <lineage>
        <taxon>Bacteria</taxon>
        <taxon>Pseudomonadati</taxon>
        <taxon>Pseudomonadota</taxon>
        <taxon>Gammaproteobacteria</taxon>
        <taxon>Vibrionales</taxon>
        <taxon>Vibrionaceae</taxon>
        <taxon>Vibrio</taxon>
    </lineage>
</organism>
<dbReference type="Proteomes" id="UP000092819">
    <property type="component" value="Unassembled WGS sequence"/>
</dbReference>
<evidence type="ECO:0000313" key="4">
    <source>
        <dbReference type="Proteomes" id="UP000092819"/>
    </source>
</evidence>
<feature type="transmembrane region" description="Helical" evidence="2">
    <location>
        <begin position="47"/>
        <end position="67"/>
    </location>
</feature>
<evidence type="ECO:0000256" key="2">
    <source>
        <dbReference type="SAM" id="Phobius"/>
    </source>
</evidence>